<accession>A0ABW2ZPQ7</accession>
<evidence type="ECO:0000313" key="2">
    <source>
        <dbReference type="EMBL" id="MFD0780418.1"/>
    </source>
</evidence>
<feature type="transmembrane region" description="Helical" evidence="1">
    <location>
        <begin position="229"/>
        <end position="254"/>
    </location>
</feature>
<gene>
    <name evidence="2" type="ORF">ACFQZV_03780</name>
</gene>
<name>A0ABW2ZPQ7_9MICO</name>
<keyword evidence="1" id="KW-0812">Transmembrane</keyword>
<keyword evidence="1" id="KW-1133">Transmembrane helix</keyword>
<organism evidence="2 3">
    <name type="scientific">Microbacterium koreense</name>
    <dbReference type="NCBI Taxonomy" id="323761"/>
    <lineage>
        <taxon>Bacteria</taxon>
        <taxon>Bacillati</taxon>
        <taxon>Actinomycetota</taxon>
        <taxon>Actinomycetes</taxon>
        <taxon>Micrococcales</taxon>
        <taxon>Microbacteriaceae</taxon>
        <taxon>Microbacterium</taxon>
    </lineage>
</organism>
<keyword evidence="1" id="KW-0472">Membrane</keyword>
<evidence type="ECO:0008006" key="4">
    <source>
        <dbReference type="Google" id="ProtNLM"/>
    </source>
</evidence>
<keyword evidence="3" id="KW-1185">Reference proteome</keyword>
<feature type="transmembrane region" description="Helical" evidence="1">
    <location>
        <begin position="73"/>
        <end position="96"/>
    </location>
</feature>
<protein>
    <recommendedName>
        <fullName evidence="4">YrhK domain-containing protein</fullName>
    </recommendedName>
</protein>
<dbReference type="Proteomes" id="UP001597042">
    <property type="component" value="Unassembled WGS sequence"/>
</dbReference>
<dbReference type="EMBL" id="JBHTIM010000001">
    <property type="protein sequence ID" value="MFD0780418.1"/>
    <property type="molecule type" value="Genomic_DNA"/>
</dbReference>
<feature type="transmembrane region" description="Helical" evidence="1">
    <location>
        <begin position="260"/>
        <end position="284"/>
    </location>
</feature>
<feature type="transmembrane region" description="Helical" evidence="1">
    <location>
        <begin position="159"/>
        <end position="180"/>
    </location>
</feature>
<feature type="transmembrane region" description="Helical" evidence="1">
    <location>
        <begin position="108"/>
        <end position="128"/>
    </location>
</feature>
<feature type="transmembrane region" description="Helical" evidence="1">
    <location>
        <begin position="200"/>
        <end position="217"/>
    </location>
</feature>
<sequence length="304" mass="32953">MSESGSRVRSGLQVPTGWGVSHESGAFGLASRATVTRPDGVTLDWSTRAHRKGLNRLHVDGHRVRRVRARLRGAAATSWWMGALFMVGAFLFALGSVPVFFTNVDAEITAWVFFVGSVFFTTAAFLQFRECALAPDSIDPSAPRRRGVRGLLTWRPRSLGWWASAVQLIGTVLFNVSTLAATRSDLDLDQSRHLIWAPDLWGSVCFLVASGLAYVEVCPRIWRRPRGDIGWWIALANLAGSVAFGLAAVGARYLPLTGEIANITLVNSGTLLGAVCFFVGALLLPVESADAEQQPDRAATADRD</sequence>
<proteinExistence type="predicted"/>
<reference evidence="3" key="1">
    <citation type="journal article" date="2019" name="Int. J. Syst. Evol. Microbiol.">
        <title>The Global Catalogue of Microorganisms (GCM) 10K type strain sequencing project: providing services to taxonomists for standard genome sequencing and annotation.</title>
        <authorList>
            <consortium name="The Broad Institute Genomics Platform"/>
            <consortium name="The Broad Institute Genome Sequencing Center for Infectious Disease"/>
            <person name="Wu L."/>
            <person name="Ma J."/>
        </authorList>
    </citation>
    <scope>NUCLEOTIDE SEQUENCE [LARGE SCALE GENOMIC DNA]</scope>
    <source>
        <strain evidence="3">CCUG 50754</strain>
    </source>
</reference>
<evidence type="ECO:0000313" key="3">
    <source>
        <dbReference type="Proteomes" id="UP001597042"/>
    </source>
</evidence>
<evidence type="ECO:0000256" key="1">
    <source>
        <dbReference type="SAM" id="Phobius"/>
    </source>
</evidence>
<dbReference type="RefSeq" id="WP_378750710.1">
    <property type="nucleotide sequence ID" value="NZ_JBHSSV010000003.1"/>
</dbReference>
<comment type="caution">
    <text evidence="2">The sequence shown here is derived from an EMBL/GenBank/DDBJ whole genome shotgun (WGS) entry which is preliminary data.</text>
</comment>